<dbReference type="HOGENOM" id="CLU_101331_3_1_7"/>
<comment type="subcellular location">
    <subcellularLocation>
        <location evidence="1">Membrane</location>
        <topology evidence="1">Multi-pass membrane protein</topology>
    </subcellularLocation>
</comment>
<dbReference type="Proteomes" id="UP000009047">
    <property type="component" value="Chromosome"/>
</dbReference>
<dbReference type="RefSeq" id="WP_013256910.1">
    <property type="nucleotide sequence ID" value="NC_014365.1"/>
</dbReference>
<keyword evidence="3 5" id="KW-1133">Transmembrane helix</keyword>
<dbReference type="eggNOG" id="COG2259">
    <property type="taxonomic scope" value="Bacteria"/>
</dbReference>
<dbReference type="GO" id="GO:0030416">
    <property type="term" value="P:methylamine metabolic process"/>
    <property type="evidence" value="ECO:0007669"/>
    <property type="project" value="InterPro"/>
</dbReference>
<proteinExistence type="predicted"/>
<dbReference type="InterPro" id="IPR009908">
    <property type="entry name" value="Methylamine_util_MauE"/>
</dbReference>
<protein>
    <submittedName>
        <fullName evidence="7">DoxX family protein</fullName>
    </submittedName>
</protein>
<evidence type="ECO:0000256" key="1">
    <source>
        <dbReference type="ARBA" id="ARBA00004141"/>
    </source>
</evidence>
<reference evidence="7 8" key="1">
    <citation type="journal article" date="2010" name="Stand. Genomic Sci.">
        <title>Complete genome sequence of Desulfarculus baarsii type strain (2st14).</title>
        <authorList>
            <person name="Sun H."/>
            <person name="Spring S."/>
            <person name="Lapidus A."/>
            <person name="Davenport K."/>
            <person name="Del Rio T.G."/>
            <person name="Tice H."/>
            <person name="Nolan M."/>
            <person name="Copeland A."/>
            <person name="Cheng J.F."/>
            <person name="Lucas S."/>
            <person name="Tapia R."/>
            <person name="Goodwin L."/>
            <person name="Pitluck S."/>
            <person name="Ivanova N."/>
            <person name="Pagani I."/>
            <person name="Mavromatis K."/>
            <person name="Ovchinnikova G."/>
            <person name="Pati A."/>
            <person name="Chen A."/>
            <person name="Palaniappan K."/>
            <person name="Hauser L."/>
            <person name="Chang Y.J."/>
            <person name="Jeffries C.D."/>
            <person name="Detter J.C."/>
            <person name="Han C."/>
            <person name="Rohde M."/>
            <person name="Brambilla E."/>
            <person name="Goker M."/>
            <person name="Woyke T."/>
            <person name="Bristow J."/>
            <person name="Eisen J.A."/>
            <person name="Markowitz V."/>
            <person name="Hugenholtz P."/>
            <person name="Kyrpides N.C."/>
            <person name="Klenk H.P."/>
            <person name="Land M."/>
        </authorList>
    </citation>
    <scope>NUCLEOTIDE SEQUENCE [LARGE SCALE GENOMIC DNA]</scope>
    <source>
        <strain evidence="8">ATCC 33931 / DSM 2075 / LMG 7858 / VKM B-1802 / 2st14</strain>
    </source>
</reference>
<dbReference type="STRING" id="644282.Deba_0075"/>
<evidence type="ECO:0000313" key="7">
    <source>
        <dbReference type="EMBL" id="ADK83454.1"/>
    </source>
</evidence>
<keyword evidence="4 5" id="KW-0472">Membrane</keyword>
<evidence type="ECO:0000313" key="8">
    <source>
        <dbReference type="Proteomes" id="UP000009047"/>
    </source>
</evidence>
<feature type="transmembrane region" description="Helical" evidence="5">
    <location>
        <begin position="46"/>
        <end position="70"/>
    </location>
</feature>
<evidence type="ECO:0000256" key="5">
    <source>
        <dbReference type="SAM" id="Phobius"/>
    </source>
</evidence>
<evidence type="ECO:0000259" key="6">
    <source>
        <dbReference type="Pfam" id="PF07291"/>
    </source>
</evidence>
<gene>
    <name evidence="7" type="ordered locus">Deba_0075</name>
</gene>
<name>E1QDD5_DESB2</name>
<sequence>MKAVFPELISLGCRLFLAWLFLYASYDKVWHPADFALSVGRYEVLPVVLVNAGSVLLAWLEFFVGLMLLLGLWTRVAALWSVGLLAMFTGLMIYAWAIGAGYDCGCFPGQSDGHQAGLSAAARDVGFMLPALWLLWRPGRWLAVSVADDHERP</sequence>
<dbReference type="OrthoDB" id="9809646at2"/>
<dbReference type="EMBL" id="CP002085">
    <property type="protein sequence ID" value="ADK83454.1"/>
    <property type="molecule type" value="Genomic_DNA"/>
</dbReference>
<feature type="domain" description="Methylamine utilisation protein MauE" evidence="6">
    <location>
        <begin position="8"/>
        <end position="137"/>
    </location>
</feature>
<accession>E1QDD5</accession>
<feature type="transmembrane region" description="Helical" evidence="5">
    <location>
        <begin position="7"/>
        <end position="26"/>
    </location>
</feature>
<feature type="transmembrane region" description="Helical" evidence="5">
    <location>
        <begin position="77"/>
        <end position="97"/>
    </location>
</feature>
<dbReference type="Pfam" id="PF07291">
    <property type="entry name" value="MauE"/>
    <property type="match status" value="1"/>
</dbReference>
<evidence type="ECO:0000256" key="2">
    <source>
        <dbReference type="ARBA" id="ARBA00022692"/>
    </source>
</evidence>
<keyword evidence="8" id="KW-1185">Reference proteome</keyword>
<evidence type="ECO:0000256" key="4">
    <source>
        <dbReference type="ARBA" id="ARBA00023136"/>
    </source>
</evidence>
<evidence type="ECO:0000256" key="3">
    <source>
        <dbReference type="ARBA" id="ARBA00022989"/>
    </source>
</evidence>
<dbReference type="KEGG" id="dbr:Deba_0075"/>
<dbReference type="GO" id="GO:0016020">
    <property type="term" value="C:membrane"/>
    <property type="evidence" value="ECO:0007669"/>
    <property type="project" value="UniProtKB-SubCell"/>
</dbReference>
<organism evidence="7 8">
    <name type="scientific">Desulfarculus baarsii (strain ATCC 33931 / DSM 2075 / LMG 7858 / VKM B-1802 / 2st14)</name>
    <dbReference type="NCBI Taxonomy" id="644282"/>
    <lineage>
        <taxon>Bacteria</taxon>
        <taxon>Pseudomonadati</taxon>
        <taxon>Thermodesulfobacteriota</taxon>
        <taxon>Desulfarculia</taxon>
        <taxon>Desulfarculales</taxon>
        <taxon>Desulfarculaceae</taxon>
        <taxon>Desulfarculus</taxon>
    </lineage>
</organism>
<dbReference type="AlphaFoldDB" id="E1QDD5"/>
<keyword evidence="2 5" id="KW-0812">Transmembrane</keyword>